<name>A0ACC0P2I4_RHOML</name>
<accession>A0ACC0P2I4</accession>
<proteinExistence type="predicted"/>
<gene>
    <name evidence="1" type="ORF">RHMOL_Rhmol04G0207500</name>
</gene>
<evidence type="ECO:0000313" key="1">
    <source>
        <dbReference type="EMBL" id="KAI8559852.1"/>
    </source>
</evidence>
<dbReference type="Proteomes" id="UP001062846">
    <property type="component" value="Chromosome 4"/>
</dbReference>
<dbReference type="EMBL" id="CM046391">
    <property type="protein sequence ID" value="KAI8559852.1"/>
    <property type="molecule type" value="Genomic_DNA"/>
</dbReference>
<comment type="caution">
    <text evidence="1">The sequence shown here is derived from an EMBL/GenBank/DDBJ whole genome shotgun (WGS) entry which is preliminary data.</text>
</comment>
<organism evidence="1 2">
    <name type="scientific">Rhododendron molle</name>
    <name type="common">Chinese azalea</name>
    <name type="synonym">Azalea mollis</name>
    <dbReference type="NCBI Taxonomy" id="49168"/>
    <lineage>
        <taxon>Eukaryota</taxon>
        <taxon>Viridiplantae</taxon>
        <taxon>Streptophyta</taxon>
        <taxon>Embryophyta</taxon>
        <taxon>Tracheophyta</taxon>
        <taxon>Spermatophyta</taxon>
        <taxon>Magnoliopsida</taxon>
        <taxon>eudicotyledons</taxon>
        <taxon>Gunneridae</taxon>
        <taxon>Pentapetalae</taxon>
        <taxon>asterids</taxon>
        <taxon>Ericales</taxon>
        <taxon>Ericaceae</taxon>
        <taxon>Ericoideae</taxon>
        <taxon>Rhodoreae</taxon>
        <taxon>Rhododendron</taxon>
    </lineage>
</organism>
<evidence type="ECO:0000313" key="2">
    <source>
        <dbReference type="Proteomes" id="UP001062846"/>
    </source>
</evidence>
<keyword evidence="2" id="KW-1185">Reference proteome</keyword>
<protein>
    <submittedName>
        <fullName evidence="1">Uncharacterized protein</fullName>
    </submittedName>
</protein>
<sequence>MDESISNGLIRELDALTIRGLQFQHVEKGLLRFKFVIPEHLSEEVEIYGKVVAHKDRLTLVAITITKKDSGELVAFAKQWMSSTSIEMTLGSSKL</sequence>
<reference evidence="1" key="1">
    <citation type="submission" date="2022-02" db="EMBL/GenBank/DDBJ databases">
        <title>Plant Genome Project.</title>
        <authorList>
            <person name="Zhang R.-G."/>
        </authorList>
    </citation>
    <scope>NUCLEOTIDE SEQUENCE</scope>
    <source>
        <strain evidence="1">AT1</strain>
    </source>
</reference>